<dbReference type="RefSeq" id="WP_235576129.1">
    <property type="nucleotide sequence ID" value="NZ_JBCNGU010000018.1"/>
</dbReference>
<evidence type="ECO:0000256" key="4">
    <source>
        <dbReference type="ARBA" id="ARBA00022989"/>
    </source>
</evidence>
<sequence length="310" mass="33405">MILHGIAFIFFILCFLFGMTWLRSGLFNIANQKIKTWLHYLTSTPVKGVLTGTVVTAFIHSSSAVMVLTVGLASSGLIPFRQTIGIMLGSNIGTTFTLEMFTLDMNYLIIPSMILGCVLYFFRSPQIKSSGMIFMGFGLIFTSIRAIQWLATPLTTQESLRSYMIQVNEHLVLALLIGCVLTAIIQSSTVVTGVTMGFLAAGSIDLHAGIAIMLGANVGTCITAFIASIGGGTQAKLTAYAHIWLNVMGVALFIPFIPLLGMVVQTLAGSADMQLAHASVLFNLLCSLLVLPFANSFARLIEKVHLPKKS</sequence>
<organism evidence="7 8">
    <name type="scientific">Rossellomorea vietnamensis</name>
    <dbReference type="NCBI Taxonomy" id="218284"/>
    <lineage>
        <taxon>Bacteria</taxon>
        <taxon>Bacillati</taxon>
        <taxon>Bacillota</taxon>
        <taxon>Bacilli</taxon>
        <taxon>Bacillales</taxon>
        <taxon>Bacillaceae</taxon>
        <taxon>Rossellomorea</taxon>
    </lineage>
</organism>
<keyword evidence="2" id="KW-1003">Cell membrane</keyword>
<dbReference type="AlphaFoldDB" id="A0A0P6WQI0"/>
<keyword evidence="4 6" id="KW-1133">Transmembrane helix</keyword>
<dbReference type="InterPro" id="IPR003841">
    <property type="entry name" value="Na/Pi_transpt"/>
</dbReference>
<feature type="transmembrane region" description="Helical" evidence="6">
    <location>
        <begin position="48"/>
        <end position="73"/>
    </location>
</feature>
<dbReference type="GO" id="GO:0005436">
    <property type="term" value="F:sodium:phosphate symporter activity"/>
    <property type="evidence" value="ECO:0007669"/>
    <property type="project" value="InterPro"/>
</dbReference>
<evidence type="ECO:0000313" key="8">
    <source>
        <dbReference type="Proteomes" id="UP000050398"/>
    </source>
</evidence>
<dbReference type="eggNOG" id="COG1283">
    <property type="taxonomic scope" value="Bacteria"/>
</dbReference>
<dbReference type="PATRIC" id="fig|218284.4.peg.1397"/>
<feature type="transmembrane region" description="Helical" evidence="6">
    <location>
        <begin position="208"/>
        <end position="231"/>
    </location>
</feature>
<comment type="subcellular location">
    <subcellularLocation>
        <location evidence="1">Cell membrane</location>
        <topology evidence="1">Multi-pass membrane protein</topology>
    </subcellularLocation>
</comment>
<feature type="transmembrane region" description="Helical" evidence="6">
    <location>
        <begin position="6"/>
        <end position="27"/>
    </location>
</feature>
<evidence type="ECO:0000256" key="5">
    <source>
        <dbReference type="ARBA" id="ARBA00023136"/>
    </source>
</evidence>
<feature type="transmembrane region" description="Helical" evidence="6">
    <location>
        <begin position="243"/>
        <end position="268"/>
    </location>
</feature>
<dbReference type="EMBL" id="LIXZ01000014">
    <property type="protein sequence ID" value="KPL58617.1"/>
    <property type="molecule type" value="Genomic_DNA"/>
</dbReference>
<feature type="transmembrane region" description="Helical" evidence="6">
    <location>
        <begin position="171"/>
        <end position="201"/>
    </location>
</feature>
<feature type="transmembrane region" description="Helical" evidence="6">
    <location>
        <begin position="105"/>
        <end position="122"/>
    </location>
</feature>
<feature type="transmembrane region" description="Helical" evidence="6">
    <location>
        <begin position="280"/>
        <end position="301"/>
    </location>
</feature>
<reference evidence="7 8" key="1">
    <citation type="submission" date="2015-08" db="EMBL/GenBank/DDBJ databases">
        <title>Draft Genome Sequence of Bacillus vietnamensis UCD-SED5.</title>
        <authorList>
            <person name="Lee R.D."/>
            <person name="Jospin G."/>
            <person name="Lang J.M."/>
            <person name="Coil D.A."/>
            <person name="Eisen J.A."/>
        </authorList>
    </citation>
    <scope>NUCLEOTIDE SEQUENCE [LARGE SCALE GENOMIC DNA]</scope>
    <source>
        <strain evidence="7 8">UCD-SED5</strain>
    </source>
</reference>
<dbReference type="PANTHER" id="PTHR10010">
    <property type="entry name" value="SOLUTE CARRIER FAMILY 34 SODIUM PHOSPHATE , MEMBER 2-RELATED"/>
    <property type="match status" value="1"/>
</dbReference>
<dbReference type="InterPro" id="IPR004633">
    <property type="entry name" value="NaPi_cotrn-rel/YqeW-like"/>
</dbReference>
<dbReference type="NCBIfam" id="NF037997">
    <property type="entry name" value="Na_Pi_symport"/>
    <property type="match status" value="1"/>
</dbReference>
<dbReference type="Proteomes" id="UP000050398">
    <property type="component" value="Unassembled WGS sequence"/>
</dbReference>
<comment type="caution">
    <text evidence="7">The sequence shown here is derived from an EMBL/GenBank/DDBJ whole genome shotgun (WGS) entry which is preliminary data.</text>
</comment>
<evidence type="ECO:0000256" key="6">
    <source>
        <dbReference type="SAM" id="Phobius"/>
    </source>
</evidence>
<protein>
    <submittedName>
        <fullName evidence="7">Na/Pi cotransporter</fullName>
    </submittedName>
</protein>
<gene>
    <name evidence="7" type="ORF">AM506_15990</name>
</gene>
<evidence type="ECO:0000256" key="3">
    <source>
        <dbReference type="ARBA" id="ARBA00022692"/>
    </source>
</evidence>
<evidence type="ECO:0000313" key="7">
    <source>
        <dbReference type="EMBL" id="KPL58617.1"/>
    </source>
</evidence>
<dbReference type="GO" id="GO:0005886">
    <property type="term" value="C:plasma membrane"/>
    <property type="evidence" value="ECO:0007669"/>
    <property type="project" value="UniProtKB-SubCell"/>
</dbReference>
<dbReference type="NCBIfam" id="TIGR00704">
    <property type="entry name" value="NaPi_cotrn_rel"/>
    <property type="match status" value="1"/>
</dbReference>
<dbReference type="Pfam" id="PF02690">
    <property type="entry name" value="Na_Pi_cotrans"/>
    <property type="match status" value="2"/>
</dbReference>
<keyword evidence="3 6" id="KW-0812">Transmembrane</keyword>
<evidence type="ECO:0000256" key="2">
    <source>
        <dbReference type="ARBA" id="ARBA00022475"/>
    </source>
</evidence>
<dbReference type="PANTHER" id="PTHR10010:SF46">
    <property type="entry name" value="SODIUM-DEPENDENT PHOSPHATE TRANSPORT PROTEIN 2B"/>
    <property type="match status" value="1"/>
</dbReference>
<name>A0A0P6WQI0_9BACI</name>
<keyword evidence="5 6" id="KW-0472">Membrane</keyword>
<proteinExistence type="predicted"/>
<evidence type="ECO:0000256" key="1">
    <source>
        <dbReference type="ARBA" id="ARBA00004651"/>
    </source>
</evidence>
<accession>A0A0P6WQI0</accession>
<dbReference type="GO" id="GO:0044341">
    <property type="term" value="P:sodium-dependent phosphate transport"/>
    <property type="evidence" value="ECO:0007669"/>
    <property type="project" value="InterPro"/>
</dbReference>